<organism evidence="4 5">
    <name type="scientific">Aquipuribacter hungaricus</name>
    <dbReference type="NCBI Taxonomy" id="545624"/>
    <lineage>
        <taxon>Bacteria</taxon>
        <taxon>Bacillati</taxon>
        <taxon>Actinomycetota</taxon>
        <taxon>Actinomycetes</taxon>
        <taxon>Micrococcales</taxon>
        <taxon>Intrasporangiaceae</taxon>
        <taxon>Aquipuribacter</taxon>
    </lineage>
</organism>
<dbReference type="Proteomes" id="UP001595685">
    <property type="component" value="Unassembled WGS sequence"/>
</dbReference>
<dbReference type="CDD" id="cd04301">
    <property type="entry name" value="NAT_SF"/>
    <property type="match status" value="1"/>
</dbReference>
<evidence type="ECO:0000256" key="1">
    <source>
        <dbReference type="ARBA" id="ARBA00022679"/>
    </source>
</evidence>
<dbReference type="EMBL" id="JBHRWW010000009">
    <property type="protein sequence ID" value="MFC3689422.1"/>
    <property type="molecule type" value="Genomic_DNA"/>
</dbReference>
<accession>A0ABV7WKI8</accession>
<dbReference type="Gene3D" id="3.40.630.30">
    <property type="match status" value="1"/>
</dbReference>
<name>A0ABV7WKI8_9MICO</name>
<dbReference type="InterPro" id="IPR050832">
    <property type="entry name" value="Bact_Acetyltransf"/>
</dbReference>
<evidence type="ECO:0000313" key="5">
    <source>
        <dbReference type="Proteomes" id="UP001595685"/>
    </source>
</evidence>
<evidence type="ECO:0000259" key="3">
    <source>
        <dbReference type="PROSITE" id="PS51186"/>
    </source>
</evidence>
<dbReference type="SUPFAM" id="SSF55729">
    <property type="entry name" value="Acyl-CoA N-acyltransferases (Nat)"/>
    <property type="match status" value="1"/>
</dbReference>
<evidence type="ECO:0000313" key="4">
    <source>
        <dbReference type="EMBL" id="MFC3689422.1"/>
    </source>
</evidence>
<dbReference type="Pfam" id="PF00583">
    <property type="entry name" value="Acetyltransf_1"/>
    <property type="match status" value="1"/>
</dbReference>
<protein>
    <submittedName>
        <fullName evidence="4">GNAT family N-acetyltransferase</fullName>
        <ecNumber evidence="4">2.3.1.-</ecNumber>
    </submittedName>
</protein>
<dbReference type="PROSITE" id="PS51186">
    <property type="entry name" value="GNAT"/>
    <property type="match status" value="1"/>
</dbReference>
<dbReference type="EC" id="2.3.1.-" evidence="4"/>
<feature type="domain" description="N-acetyltransferase" evidence="3">
    <location>
        <begin position="4"/>
        <end position="155"/>
    </location>
</feature>
<keyword evidence="2 4" id="KW-0012">Acyltransferase</keyword>
<keyword evidence="1 4" id="KW-0808">Transferase</keyword>
<dbReference type="PANTHER" id="PTHR43877:SF2">
    <property type="entry name" value="AMINOALKYLPHOSPHONATE N-ACETYLTRANSFERASE-RELATED"/>
    <property type="match status" value="1"/>
</dbReference>
<dbReference type="InterPro" id="IPR016181">
    <property type="entry name" value="Acyl_CoA_acyltransferase"/>
</dbReference>
<dbReference type="GO" id="GO:0016746">
    <property type="term" value="F:acyltransferase activity"/>
    <property type="evidence" value="ECO:0007669"/>
    <property type="project" value="UniProtKB-KW"/>
</dbReference>
<keyword evidence="5" id="KW-1185">Reference proteome</keyword>
<evidence type="ECO:0000256" key="2">
    <source>
        <dbReference type="ARBA" id="ARBA00023315"/>
    </source>
</evidence>
<proteinExistence type="predicted"/>
<dbReference type="InterPro" id="IPR000182">
    <property type="entry name" value="GNAT_dom"/>
</dbReference>
<dbReference type="RefSeq" id="WP_340293914.1">
    <property type="nucleotide sequence ID" value="NZ_JBBEOI010000128.1"/>
</dbReference>
<dbReference type="PANTHER" id="PTHR43877">
    <property type="entry name" value="AMINOALKYLPHOSPHONATE N-ACETYLTRANSFERASE-RELATED-RELATED"/>
    <property type="match status" value="1"/>
</dbReference>
<reference evidence="5" key="1">
    <citation type="journal article" date="2019" name="Int. J. Syst. Evol. Microbiol.">
        <title>The Global Catalogue of Microorganisms (GCM) 10K type strain sequencing project: providing services to taxonomists for standard genome sequencing and annotation.</title>
        <authorList>
            <consortium name="The Broad Institute Genomics Platform"/>
            <consortium name="The Broad Institute Genome Sequencing Center for Infectious Disease"/>
            <person name="Wu L."/>
            <person name="Ma J."/>
        </authorList>
    </citation>
    <scope>NUCLEOTIDE SEQUENCE [LARGE SCALE GENOMIC DNA]</scope>
    <source>
        <strain evidence="5">NCAIM B.02333</strain>
    </source>
</reference>
<sequence length="178" mass="19017">MSGTAVAPMRWWDLDDVREVEVPSFGPDAWTRESFLSEMGQPGRRYRVLRDADGTLLGYLGVVAHGADAELQTIAVAPDQRGRGLGRTLLAAAVDAAREAGARRLDLEVREHDPVAVGMYTAAGFRRQGRRPGYYSPAEPGGERVAALLMRLDLPARREPVAAGPALAAGAPDAQVAS</sequence>
<gene>
    <name evidence="4" type="ORF">ACFOLH_13815</name>
</gene>
<comment type="caution">
    <text evidence="4">The sequence shown here is derived from an EMBL/GenBank/DDBJ whole genome shotgun (WGS) entry which is preliminary data.</text>
</comment>